<evidence type="ECO:0000256" key="2">
    <source>
        <dbReference type="ARBA" id="ARBA00022737"/>
    </source>
</evidence>
<dbReference type="SMART" id="SM00155">
    <property type="entry name" value="PLDc"/>
    <property type="match status" value="2"/>
</dbReference>
<keyword evidence="5" id="KW-0443">Lipid metabolism</keyword>
<keyword evidence="4" id="KW-0442">Lipid degradation</keyword>
<gene>
    <name evidence="8" type="ORF">PCL_13031</name>
</gene>
<evidence type="ECO:0000313" key="9">
    <source>
        <dbReference type="Proteomes" id="UP000245956"/>
    </source>
</evidence>
<dbReference type="SUPFAM" id="SSF56024">
    <property type="entry name" value="Phospholipase D/nuclease"/>
    <property type="match status" value="2"/>
</dbReference>
<dbReference type="Proteomes" id="UP000245956">
    <property type="component" value="Unassembled WGS sequence"/>
</dbReference>
<dbReference type="CDD" id="cd09138">
    <property type="entry name" value="PLDc_vPLD1_2_yPLD_like_1"/>
    <property type="match status" value="1"/>
</dbReference>
<dbReference type="CDD" id="cd09141">
    <property type="entry name" value="PLDc_vPLD1_2_yPLD_like_2"/>
    <property type="match status" value="1"/>
</dbReference>
<feature type="domain" description="PLD phosphodiesterase" evidence="7">
    <location>
        <begin position="437"/>
        <end position="464"/>
    </location>
</feature>
<name>A0A2U3E7Z6_PURLI</name>
<dbReference type="FunFam" id="3.30.870.10:FF:000034">
    <property type="entry name" value="Phospholipase"/>
    <property type="match status" value="1"/>
</dbReference>
<proteinExistence type="predicted"/>
<reference evidence="8 9" key="1">
    <citation type="journal article" date="2016" name="Front. Microbiol.">
        <title>Genome and transcriptome sequences reveal the specific parasitism of the nematophagous Purpureocillium lilacinum 36-1.</title>
        <authorList>
            <person name="Xie J."/>
            <person name="Li S."/>
            <person name="Mo C."/>
            <person name="Xiao X."/>
            <person name="Peng D."/>
            <person name="Wang G."/>
            <person name="Xiao Y."/>
        </authorList>
    </citation>
    <scope>NUCLEOTIDE SEQUENCE [LARGE SCALE GENOMIC DNA]</scope>
    <source>
        <strain evidence="8 9">36-1</strain>
    </source>
</reference>
<dbReference type="EC" id="3.1.4.4" evidence="1"/>
<keyword evidence="3" id="KW-0378">Hydrolase</keyword>
<evidence type="ECO:0000256" key="4">
    <source>
        <dbReference type="ARBA" id="ARBA00022963"/>
    </source>
</evidence>
<dbReference type="InterPro" id="IPR015679">
    <property type="entry name" value="PLipase_D_fam"/>
</dbReference>
<feature type="domain" description="PLD phosphodiesterase" evidence="7">
    <location>
        <begin position="885"/>
        <end position="912"/>
    </location>
</feature>
<comment type="caution">
    <text evidence="8">The sequence shown here is derived from an EMBL/GenBank/DDBJ whole genome shotgun (WGS) entry which is preliminary data.</text>
</comment>
<evidence type="ECO:0000256" key="5">
    <source>
        <dbReference type="ARBA" id="ARBA00023098"/>
    </source>
</evidence>
<feature type="compositionally biased region" description="Basic and acidic residues" evidence="6">
    <location>
        <begin position="815"/>
        <end position="835"/>
    </location>
</feature>
<dbReference type="InterPro" id="IPR001736">
    <property type="entry name" value="PLipase_D/transphosphatidylase"/>
</dbReference>
<dbReference type="AlphaFoldDB" id="A0A2U3E7Z6"/>
<dbReference type="PROSITE" id="PS50035">
    <property type="entry name" value="PLD"/>
    <property type="match status" value="2"/>
</dbReference>
<dbReference type="PANTHER" id="PTHR18896">
    <property type="entry name" value="PHOSPHOLIPASE D"/>
    <property type="match status" value="1"/>
</dbReference>
<dbReference type="EMBL" id="LCWV01000009">
    <property type="protein sequence ID" value="PWI70632.1"/>
    <property type="molecule type" value="Genomic_DNA"/>
</dbReference>
<sequence length="1100" mass="124733">MFLLALSSRQLPIARVDEDQLFNVAQALSGGACHAQGRMQMTSAQSPSSSASRFWELRDRLATTRGRHGTTPQAPKRPAGKRRQAVAAAAHSTVQNDLPACLPACPRAARPQMSAPGSISDRVPLRRWAAPRRWAAENSESRPPVAECATPGAATDRPARPGWTTSMAWMHGWKWMAGDMGSCWQRTRRRPEQTPTTNSVAPDNLGSFVSTEHAHCPGLAPSIGLQLPAMSESKEGGGSSGFSSFMDDLKDKFSESKLHDAKVQLIHKKHQIGKLGNLFNKDHRHDEEHEQRCDEKRTKICESHRFQSFFPERDGNLIKWYVDGCDYFWAVSVALEQAKESIYIADWWLSPELFMRRPPYHSQEYRLDQILKRKAEAGVKIFVMVYKEVEAALTCNSIHTKHALQSLCPEGTPGHGNIRIMRHPDHNVFENAADMTMYWAHHEKFIVIDYAMAFIGGLDLCFGRWDARQHPLSDVHPEGVKEEIWPGQDFNNNRIMDFKKVQDWQQNELSKAEYGRMPWHDVAMGLIGPCVYDIAEHFVLRWNFIKRDKYKRDDRFDWIILEGRQGEDEDLVGVQRPKHPVGDYVQHPLTPLSTKNLDNRGTVHAQIVRSSADWSSGILTDHSIQNAYCEVIRNAKHYVYIENQFFITATGDQQSPIHNTIGKAIVDAVVKAGQEKRKFRVIVIIPAIPGFAGDLRENAASGTRAIMDYQYKSICRGENSIFEQVRAQGVDPDQHIFFFNLRSYDRLNKTHAICEAEKKTGVSYQQVQRAEAEEIMSEGVYGYEDDSSDDGGNGGNGHEHHGLDASKLHLGKKKDKTEKKSVSEIEADKDAQQARERFEAAKPEEKIVSAASVAHHAMAGQGSLKDEPWDTHDDEESEIRNWIQEELYVHAKLLIADDRVVICGSSNLNDRSQLGNHDSELSIVMEDTKLIPSTMDGQPFEAGYHAATLRRFLWREHMGLLPPQDLNPEKDINALPPNVNPDNNIHDQDESYKFVEDPMGDELWSTWTGQADKNTSLFRHLFHADPDDHIKTFDDYDRYLPPRGVKSGHIYDQFMPAEDAREKLSQIKGHLVWMPKAFLRDAEMAERGLQVNSWTESVYT</sequence>
<evidence type="ECO:0000256" key="6">
    <source>
        <dbReference type="SAM" id="MobiDB-lite"/>
    </source>
</evidence>
<keyword evidence="2" id="KW-0677">Repeat</keyword>
<feature type="region of interest" description="Disordered" evidence="6">
    <location>
        <begin position="134"/>
        <end position="162"/>
    </location>
</feature>
<dbReference type="GO" id="GO:0004630">
    <property type="term" value="F:phospholipase D activity"/>
    <property type="evidence" value="ECO:0007669"/>
    <property type="project" value="UniProtKB-EC"/>
</dbReference>
<dbReference type="Gene3D" id="3.30.870.10">
    <property type="entry name" value="Endonuclease Chain A"/>
    <property type="match status" value="3"/>
</dbReference>
<evidence type="ECO:0000313" key="8">
    <source>
        <dbReference type="EMBL" id="PWI70632.1"/>
    </source>
</evidence>
<dbReference type="Pfam" id="PF00614">
    <property type="entry name" value="PLDc"/>
    <property type="match status" value="2"/>
</dbReference>
<dbReference type="GO" id="GO:0009395">
    <property type="term" value="P:phospholipid catabolic process"/>
    <property type="evidence" value="ECO:0007669"/>
    <property type="project" value="TreeGrafter"/>
</dbReference>
<evidence type="ECO:0000259" key="7">
    <source>
        <dbReference type="PROSITE" id="PS50035"/>
    </source>
</evidence>
<feature type="region of interest" description="Disordered" evidence="6">
    <location>
        <begin position="782"/>
        <end position="835"/>
    </location>
</feature>
<protein>
    <recommendedName>
        <fullName evidence="1">phospholipase D</fullName>
        <ecNumber evidence="1">3.1.4.4</ecNumber>
    </recommendedName>
</protein>
<accession>A0A2U3E7Z6</accession>
<feature type="compositionally biased region" description="Basic and acidic residues" evidence="6">
    <location>
        <begin position="797"/>
        <end position="807"/>
    </location>
</feature>
<evidence type="ECO:0000256" key="3">
    <source>
        <dbReference type="ARBA" id="ARBA00022801"/>
    </source>
</evidence>
<dbReference type="PANTHER" id="PTHR18896:SF128">
    <property type="entry name" value="PHOSPHOLIPASE"/>
    <property type="match status" value="1"/>
</dbReference>
<evidence type="ECO:0000256" key="1">
    <source>
        <dbReference type="ARBA" id="ARBA00012027"/>
    </source>
</evidence>
<organism evidence="8 9">
    <name type="scientific">Purpureocillium lilacinum</name>
    <name type="common">Paecilomyces lilacinus</name>
    <dbReference type="NCBI Taxonomy" id="33203"/>
    <lineage>
        <taxon>Eukaryota</taxon>
        <taxon>Fungi</taxon>
        <taxon>Dikarya</taxon>
        <taxon>Ascomycota</taxon>
        <taxon>Pezizomycotina</taxon>
        <taxon>Sordariomycetes</taxon>
        <taxon>Hypocreomycetidae</taxon>
        <taxon>Hypocreales</taxon>
        <taxon>Ophiocordycipitaceae</taxon>
        <taxon>Purpureocillium</taxon>
    </lineage>
</organism>
<feature type="region of interest" description="Disordered" evidence="6">
    <location>
        <begin position="63"/>
        <end position="90"/>
    </location>
</feature>